<dbReference type="EMBL" id="JACJJL010000021">
    <property type="protein sequence ID" value="MBM6662431.1"/>
    <property type="molecule type" value="Genomic_DNA"/>
</dbReference>
<reference evidence="1 2" key="1">
    <citation type="journal article" date="2021" name="Sci. Rep.">
        <title>The distribution of antibiotic resistance genes in chicken gut microbiota commensals.</title>
        <authorList>
            <person name="Juricova H."/>
            <person name="Matiasovicova J."/>
            <person name="Kubasova T."/>
            <person name="Cejkova D."/>
            <person name="Rychlik I."/>
        </authorList>
    </citation>
    <scope>NUCLEOTIDE SEQUENCE [LARGE SCALE GENOMIC DNA]</scope>
    <source>
        <strain evidence="1 2">An819</strain>
    </source>
</reference>
<comment type="caution">
    <text evidence="1">The sequence shown here is derived from an EMBL/GenBank/DDBJ whole genome shotgun (WGS) entry which is preliminary data.</text>
</comment>
<dbReference type="Pfam" id="PF13177">
    <property type="entry name" value="DNA_pol3_delta2"/>
    <property type="match status" value="1"/>
</dbReference>
<dbReference type="PANTHER" id="PTHR11669">
    <property type="entry name" value="REPLICATION FACTOR C / DNA POLYMERASE III GAMMA-TAU SUBUNIT"/>
    <property type="match status" value="1"/>
</dbReference>
<dbReference type="AlphaFoldDB" id="A0A938WM24"/>
<dbReference type="InterPro" id="IPR027417">
    <property type="entry name" value="P-loop_NTPase"/>
</dbReference>
<dbReference type="Proteomes" id="UP000764045">
    <property type="component" value="Unassembled WGS sequence"/>
</dbReference>
<dbReference type="InterPro" id="IPR050238">
    <property type="entry name" value="DNA_Rep/Repair_Clamp_Loader"/>
</dbReference>
<organism evidence="1 2">
    <name type="scientific">Marseilla massiliensis</name>
    <dbReference type="NCBI Taxonomy" id="1841864"/>
    <lineage>
        <taxon>Bacteria</taxon>
        <taxon>Pseudomonadati</taxon>
        <taxon>Bacteroidota</taxon>
        <taxon>Bacteroidia</taxon>
        <taxon>Bacteroidales</taxon>
        <taxon>Prevotellaceae</taxon>
        <taxon>Marseilla</taxon>
    </lineage>
</organism>
<keyword evidence="2" id="KW-1185">Reference proteome</keyword>
<name>A0A938WM24_9BACT</name>
<proteinExistence type="predicted"/>
<accession>A0A938WM24</accession>
<dbReference type="PANTHER" id="PTHR11669:SF8">
    <property type="entry name" value="DNA POLYMERASE III SUBUNIT DELTA"/>
    <property type="match status" value="1"/>
</dbReference>
<protein>
    <submittedName>
        <fullName evidence="1">DNA polymerase III subunit delta</fullName>
    </submittedName>
</protein>
<sequence>MRFSEVIGQEEAKKRLKGMVADDRLPHAMMLCGPEGSGKMALALAFASYLLCERRSDADDSCGQCRQCAMLRKWAHPDLHFTFPTIKLPSMSPEHKPVSDDFAAQWRQLLASGPYFSLNQWMEAIGAENQQAIITAGESDELSRKLSIKSSQGGYKVSLIWLPERMNAECANKLLKLIEEPPSQTVFIMVCEEPDKLLDTIRSRTQRIDIKRIDDASIRQALMERRGLDADTATRIMRIANGSWLKAVGALDADNENEQFLMMFQKLMRLAYSRKVKELKQWSEAMQTMGREKQKRFLAYFLRLVRENFAYNFMQPELNYMTQQEEDFARNFARFVNEKNVLQMNELGNRAIRDISQNANAKIVFFDMAMQMIVLLLAK</sequence>
<dbReference type="Gene3D" id="3.40.50.300">
    <property type="entry name" value="P-loop containing nucleotide triphosphate hydrolases"/>
    <property type="match status" value="1"/>
</dbReference>
<gene>
    <name evidence="1" type="ORF">H6B30_11835</name>
</gene>
<dbReference type="RefSeq" id="WP_205110827.1">
    <property type="nucleotide sequence ID" value="NZ_JACJJL010000021.1"/>
</dbReference>
<evidence type="ECO:0000313" key="2">
    <source>
        <dbReference type="Proteomes" id="UP000764045"/>
    </source>
</evidence>
<dbReference type="GO" id="GO:0006261">
    <property type="term" value="P:DNA-templated DNA replication"/>
    <property type="evidence" value="ECO:0007669"/>
    <property type="project" value="TreeGrafter"/>
</dbReference>
<dbReference type="SUPFAM" id="SSF52540">
    <property type="entry name" value="P-loop containing nucleoside triphosphate hydrolases"/>
    <property type="match status" value="1"/>
</dbReference>
<evidence type="ECO:0000313" key="1">
    <source>
        <dbReference type="EMBL" id="MBM6662431.1"/>
    </source>
</evidence>